<name>A0A7W9S7G2_9HYPH</name>
<dbReference type="GO" id="GO:0016491">
    <property type="term" value="F:oxidoreductase activity"/>
    <property type="evidence" value="ECO:0007669"/>
    <property type="project" value="UniProtKB-KW"/>
</dbReference>
<evidence type="ECO:0000313" key="3">
    <source>
        <dbReference type="EMBL" id="MBB6014714.1"/>
    </source>
</evidence>
<dbReference type="PANTHER" id="PTHR13847">
    <property type="entry name" value="SARCOSINE DEHYDROGENASE-RELATED"/>
    <property type="match status" value="1"/>
</dbReference>
<dbReference type="InterPro" id="IPR006076">
    <property type="entry name" value="FAD-dep_OxRdtase"/>
</dbReference>
<sequence length="414" mass="45322">MPPRIPKDQITLEASYEYVVVGAGYTGLAVARRLAELNSSATILLLEATQIGEGTSGRNSGFVLTAPLTAADTDAQAVKKATRQFEIFDGGLAWLRQIVSDASIECGWNDVGKYHAAATDEGVANIRALAERYQACGLRWDEIPQAEFARRIGSPYYKYAFHTGHNVFVQPAALVRGLADSLPPNVILLEGAPVSSVSGKGPFTIELLNRRVRANKMVIANNGFAKRLGFLKNRIFNVYTYAGITPELDDDELAAHGTDAEWGILPAARAGTTLRRTSGRRFLVRSLQSYEADRSGRQVDESLEELYRQRYPGLRSHKFEYVWGGALGLTMNSESCFGEIAENLYVSAGCNGVGIMKGTVHGKLLAEQIMGLDSDDIRDVRQMNAPTWIPPDPVLRWGVTLAMTQRTKHAGAER</sequence>
<organism evidence="3 4">
    <name type="scientific">Aquamicrobium lusatiense</name>
    <dbReference type="NCBI Taxonomy" id="89772"/>
    <lineage>
        <taxon>Bacteria</taxon>
        <taxon>Pseudomonadati</taxon>
        <taxon>Pseudomonadota</taxon>
        <taxon>Alphaproteobacteria</taxon>
        <taxon>Hyphomicrobiales</taxon>
        <taxon>Phyllobacteriaceae</taxon>
        <taxon>Aquamicrobium</taxon>
    </lineage>
</organism>
<dbReference type="AlphaFoldDB" id="A0A7W9S7G2"/>
<proteinExistence type="predicted"/>
<keyword evidence="1" id="KW-0560">Oxidoreductase</keyword>
<dbReference type="Proteomes" id="UP000533306">
    <property type="component" value="Unassembled WGS sequence"/>
</dbReference>
<reference evidence="3 4" key="1">
    <citation type="submission" date="2020-08" db="EMBL/GenBank/DDBJ databases">
        <title>Genomic Encyclopedia of Type Strains, Phase IV (KMG-IV): sequencing the most valuable type-strain genomes for metagenomic binning, comparative biology and taxonomic classification.</title>
        <authorList>
            <person name="Goeker M."/>
        </authorList>
    </citation>
    <scope>NUCLEOTIDE SEQUENCE [LARGE SCALE GENOMIC DNA]</scope>
    <source>
        <strain evidence="3 4">DSM 11099</strain>
    </source>
</reference>
<comment type="caution">
    <text evidence="3">The sequence shown here is derived from an EMBL/GenBank/DDBJ whole genome shotgun (WGS) entry which is preliminary data.</text>
</comment>
<accession>A0A7W9S7G2</accession>
<gene>
    <name evidence="3" type="ORF">HNR59_004110</name>
</gene>
<dbReference type="RefSeq" id="WP_183833099.1">
    <property type="nucleotide sequence ID" value="NZ_JACHEU010000009.1"/>
</dbReference>
<dbReference type="PANTHER" id="PTHR13847:SF281">
    <property type="entry name" value="FAD DEPENDENT OXIDOREDUCTASE DOMAIN-CONTAINING PROTEIN"/>
    <property type="match status" value="1"/>
</dbReference>
<dbReference type="Pfam" id="PF01266">
    <property type="entry name" value="DAO"/>
    <property type="match status" value="1"/>
</dbReference>
<dbReference type="SUPFAM" id="SSF51905">
    <property type="entry name" value="FAD/NAD(P)-binding domain"/>
    <property type="match status" value="1"/>
</dbReference>
<feature type="domain" description="FAD dependent oxidoreductase" evidence="2">
    <location>
        <begin position="18"/>
        <end position="367"/>
    </location>
</feature>
<evidence type="ECO:0000313" key="4">
    <source>
        <dbReference type="Proteomes" id="UP000533306"/>
    </source>
</evidence>
<evidence type="ECO:0000256" key="1">
    <source>
        <dbReference type="ARBA" id="ARBA00023002"/>
    </source>
</evidence>
<dbReference type="Gene3D" id="3.30.9.10">
    <property type="entry name" value="D-Amino Acid Oxidase, subunit A, domain 2"/>
    <property type="match status" value="1"/>
</dbReference>
<dbReference type="EMBL" id="JACHEU010000009">
    <property type="protein sequence ID" value="MBB6014714.1"/>
    <property type="molecule type" value="Genomic_DNA"/>
</dbReference>
<keyword evidence="4" id="KW-1185">Reference proteome</keyword>
<dbReference type="GO" id="GO:0005737">
    <property type="term" value="C:cytoplasm"/>
    <property type="evidence" value="ECO:0007669"/>
    <property type="project" value="TreeGrafter"/>
</dbReference>
<protein>
    <submittedName>
        <fullName evidence="3">Glycine/D-amino acid oxidase-like deaminating enzyme</fullName>
    </submittedName>
</protein>
<dbReference type="Gene3D" id="3.50.50.60">
    <property type="entry name" value="FAD/NAD(P)-binding domain"/>
    <property type="match status" value="1"/>
</dbReference>
<dbReference type="InterPro" id="IPR036188">
    <property type="entry name" value="FAD/NAD-bd_sf"/>
</dbReference>
<evidence type="ECO:0000259" key="2">
    <source>
        <dbReference type="Pfam" id="PF01266"/>
    </source>
</evidence>